<reference evidence="14" key="1">
    <citation type="journal article" date="2021" name="Cladistics">
        <title>Similar pattern, different paths: tracing the biogeographical history of Megaloptera (Insecta: Neuropterida) using mitochondrial phylogenomics.</title>
        <authorList>
            <person name="Jiang Y."/>
            <person name="Yue L."/>
            <person name="Yang F."/>
            <person name="Gillung J.P."/>
            <person name="Winterton S.L."/>
            <person name="Price B.W."/>
            <person name="Contreras-Ramos A."/>
            <person name="Hayashi F."/>
            <person name="Aspoeck U."/>
            <person name="Aspoeck H."/>
            <person name="Yeates D.K."/>
            <person name="Yang D."/>
            <person name="Liu X."/>
        </authorList>
    </citation>
    <scope>NUCLEOTIDE SEQUENCE</scope>
    <source>
        <strain evidence="14">MEGJYL011</strain>
    </source>
</reference>
<keyword evidence="8 13" id="KW-1133">Transmembrane helix</keyword>
<dbReference type="GO" id="GO:0045259">
    <property type="term" value="C:proton-transporting ATP synthase complex"/>
    <property type="evidence" value="ECO:0007669"/>
    <property type="project" value="UniProtKB-KW"/>
</dbReference>
<dbReference type="GO" id="GO:0031966">
    <property type="term" value="C:mitochondrial membrane"/>
    <property type="evidence" value="ECO:0007669"/>
    <property type="project" value="UniProtKB-SubCell"/>
</dbReference>
<evidence type="ECO:0000256" key="6">
    <source>
        <dbReference type="ARBA" id="ARBA00022692"/>
    </source>
</evidence>
<evidence type="ECO:0000256" key="13">
    <source>
        <dbReference type="SAM" id="Phobius"/>
    </source>
</evidence>
<dbReference type="GO" id="GO:0015986">
    <property type="term" value="P:proton motive force-driven ATP synthesis"/>
    <property type="evidence" value="ECO:0007669"/>
    <property type="project" value="InterPro"/>
</dbReference>
<comment type="subunit">
    <text evidence="3">F-type ATPases have 2 components, CF(1) - the catalytic core - and CF(0) - the membrane proton channel.</text>
</comment>
<proteinExistence type="inferred from homology"/>
<keyword evidence="6 12" id="KW-0812">Transmembrane</keyword>
<feature type="transmembrane region" description="Helical" evidence="13">
    <location>
        <begin position="6"/>
        <end position="31"/>
    </location>
</feature>
<evidence type="ECO:0000256" key="12">
    <source>
        <dbReference type="RuleBase" id="RU003661"/>
    </source>
</evidence>
<evidence type="ECO:0000256" key="8">
    <source>
        <dbReference type="ARBA" id="ARBA00022989"/>
    </source>
</evidence>
<sequence length="52" mass="6399">MPQMAPINWLILFMFFSMMLIIFNIMNYFLINPEIPNNSYKNIKINSLIWKW</sequence>
<evidence type="ECO:0000256" key="11">
    <source>
        <dbReference type="ARBA" id="ARBA00023136"/>
    </source>
</evidence>
<dbReference type="AlphaFoldDB" id="A0A8K1T8Q1"/>
<geneLocation type="mitochondrion" evidence="14"/>
<organism evidence="14">
    <name type="scientific">Neohermes inexpectatus</name>
    <dbReference type="NCBI Taxonomy" id="2028656"/>
    <lineage>
        <taxon>Eukaryota</taxon>
        <taxon>Metazoa</taxon>
        <taxon>Ecdysozoa</taxon>
        <taxon>Arthropoda</taxon>
        <taxon>Hexapoda</taxon>
        <taxon>Insecta</taxon>
        <taxon>Pterygota</taxon>
        <taxon>Neoptera</taxon>
        <taxon>Endopterygota</taxon>
        <taxon>Megaloptera</taxon>
        <taxon>Corydalidae</taxon>
        <taxon>Chauliodinae</taxon>
        <taxon>Neohermes</taxon>
    </lineage>
</organism>
<evidence type="ECO:0000256" key="5">
    <source>
        <dbReference type="ARBA" id="ARBA00022547"/>
    </source>
</evidence>
<comment type="similarity">
    <text evidence="2 12">Belongs to the ATPase protein 8 family.</text>
</comment>
<dbReference type="EMBL" id="MW642312">
    <property type="protein sequence ID" value="UFZ13414.1"/>
    <property type="molecule type" value="Genomic_DNA"/>
</dbReference>
<evidence type="ECO:0000256" key="3">
    <source>
        <dbReference type="ARBA" id="ARBA00011291"/>
    </source>
</evidence>
<evidence type="ECO:0000256" key="4">
    <source>
        <dbReference type="ARBA" id="ARBA00022448"/>
    </source>
</evidence>
<gene>
    <name evidence="14" type="primary">atp8</name>
</gene>
<name>A0A8K1T8Q1_9NEOP</name>
<keyword evidence="7 12" id="KW-0375">Hydrogen ion transport</keyword>
<dbReference type="Pfam" id="PF00895">
    <property type="entry name" value="ATP-synt_8"/>
    <property type="match status" value="1"/>
</dbReference>
<protein>
    <recommendedName>
        <fullName evidence="12">ATP synthase complex subunit 8</fullName>
    </recommendedName>
</protein>
<keyword evidence="9 12" id="KW-0406">Ion transport</keyword>
<evidence type="ECO:0000313" key="14">
    <source>
        <dbReference type="EMBL" id="UFZ13414.1"/>
    </source>
</evidence>
<dbReference type="GO" id="GO:0015078">
    <property type="term" value="F:proton transmembrane transporter activity"/>
    <property type="evidence" value="ECO:0007669"/>
    <property type="project" value="InterPro"/>
</dbReference>
<evidence type="ECO:0000256" key="9">
    <source>
        <dbReference type="ARBA" id="ARBA00023065"/>
    </source>
</evidence>
<evidence type="ECO:0000256" key="10">
    <source>
        <dbReference type="ARBA" id="ARBA00023128"/>
    </source>
</evidence>
<evidence type="ECO:0000256" key="7">
    <source>
        <dbReference type="ARBA" id="ARBA00022781"/>
    </source>
</evidence>
<evidence type="ECO:0000256" key="2">
    <source>
        <dbReference type="ARBA" id="ARBA00008892"/>
    </source>
</evidence>
<accession>A0A8K1T8Q1</accession>
<evidence type="ECO:0000256" key="1">
    <source>
        <dbReference type="ARBA" id="ARBA00004304"/>
    </source>
</evidence>
<keyword evidence="10 12" id="KW-0496">Mitochondrion</keyword>
<dbReference type="InterPro" id="IPR001421">
    <property type="entry name" value="ATP8_metazoa"/>
</dbReference>
<keyword evidence="5 12" id="KW-0138">CF(0)</keyword>
<keyword evidence="11 13" id="KW-0472">Membrane</keyword>
<comment type="subcellular location">
    <subcellularLocation>
        <location evidence="1 12">Mitochondrion membrane</location>
        <topology evidence="1 12">Single-pass membrane protein</topology>
    </subcellularLocation>
</comment>
<keyword evidence="4 12" id="KW-0813">Transport</keyword>